<dbReference type="InParanoid" id="A0A482X4P4"/>
<dbReference type="STRING" id="195883.A0A482X4P4"/>
<comment type="caution">
    <text evidence="1">The sequence shown here is derived from an EMBL/GenBank/DDBJ whole genome shotgun (WGS) entry which is preliminary data.</text>
</comment>
<reference evidence="1 2" key="1">
    <citation type="journal article" date="2017" name="Gigascience">
        <title>Genome sequence of the small brown planthopper, Laodelphax striatellus.</title>
        <authorList>
            <person name="Zhu J."/>
            <person name="Jiang F."/>
            <person name="Wang X."/>
            <person name="Yang P."/>
            <person name="Bao Y."/>
            <person name="Zhao W."/>
            <person name="Wang W."/>
            <person name="Lu H."/>
            <person name="Wang Q."/>
            <person name="Cui N."/>
            <person name="Li J."/>
            <person name="Chen X."/>
            <person name="Luo L."/>
            <person name="Yu J."/>
            <person name="Kang L."/>
            <person name="Cui F."/>
        </authorList>
    </citation>
    <scope>NUCLEOTIDE SEQUENCE [LARGE SCALE GENOMIC DNA]</scope>
    <source>
        <strain evidence="1">Lst14</strain>
    </source>
</reference>
<gene>
    <name evidence="1" type="ORF">LSTR_LSTR015883</name>
</gene>
<protein>
    <submittedName>
        <fullName evidence="1">Uncharacterized protein</fullName>
    </submittedName>
</protein>
<organism evidence="1 2">
    <name type="scientific">Laodelphax striatellus</name>
    <name type="common">Small brown planthopper</name>
    <name type="synonym">Delphax striatella</name>
    <dbReference type="NCBI Taxonomy" id="195883"/>
    <lineage>
        <taxon>Eukaryota</taxon>
        <taxon>Metazoa</taxon>
        <taxon>Ecdysozoa</taxon>
        <taxon>Arthropoda</taxon>
        <taxon>Hexapoda</taxon>
        <taxon>Insecta</taxon>
        <taxon>Pterygota</taxon>
        <taxon>Neoptera</taxon>
        <taxon>Paraneoptera</taxon>
        <taxon>Hemiptera</taxon>
        <taxon>Auchenorrhyncha</taxon>
        <taxon>Fulgoroidea</taxon>
        <taxon>Delphacidae</taxon>
        <taxon>Criomorphinae</taxon>
        <taxon>Laodelphax</taxon>
    </lineage>
</organism>
<keyword evidence="2" id="KW-1185">Reference proteome</keyword>
<accession>A0A482X4P4</accession>
<name>A0A482X4P4_LAOST</name>
<evidence type="ECO:0000313" key="1">
    <source>
        <dbReference type="EMBL" id="RZF40757.1"/>
    </source>
</evidence>
<dbReference type="EMBL" id="QKKF02017719">
    <property type="protein sequence ID" value="RZF40757.1"/>
    <property type="molecule type" value="Genomic_DNA"/>
</dbReference>
<dbReference type="OrthoDB" id="405996at2759"/>
<feature type="non-terminal residue" evidence="1">
    <location>
        <position position="1"/>
    </location>
</feature>
<feature type="non-terminal residue" evidence="1">
    <location>
        <position position="68"/>
    </location>
</feature>
<dbReference type="Proteomes" id="UP000291343">
    <property type="component" value="Unassembled WGS sequence"/>
</dbReference>
<proteinExistence type="predicted"/>
<dbReference type="AlphaFoldDB" id="A0A482X4P4"/>
<sequence length="68" mass="7536">KLCIIASNNTQSVFRVLNIDRMEPLELVLADDGVEYTQEQVWELVQTLDPGGRSRANTSRAVSAFGIV</sequence>
<evidence type="ECO:0000313" key="2">
    <source>
        <dbReference type="Proteomes" id="UP000291343"/>
    </source>
</evidence>